<keyword evidence="1" id="KW-1133">Transmembrane helix</keyword>
<organism evidence="2 3">
    <name type="scientific">Ligilactobacillus acidipiscis</name>
    <dbReference type="NCBI Taxonomy" id="89059"/>
    <lineage>
        <taxon>Bacteria</taxon>
        <taxon>Bacillati</taxon>
        <taxon>Bacillota</taxon>
        <taxon>Bacilli</taxon>
        <taxon>Lactobacillales</taxon>
        <taxon>Lactobacillaceae</taxon>
        <taxon>Ligilactobacillus</taxon>
    </lineage>
</organism>
<reference evidence="2 3" key="1">
    <citation type="journal article" date="2015" name="Genome Announc.">
        <title>Expanding the biotechnology potential of lactobacilli through comparative genomics of 213 strains and associated genera.</title>
        <authorList>
            <person name="Sun Z."/>
            <person name="Harris H.M."/>
            <person name="McCann A."/>
            <person name="Guo C."/>
            <person name="Argimon S."/>
            <person name="Zhang W."/>
            <person name="Yang X."/>
            <person name="Jeffery I.B."/>
            <person name="Cooney J.C."/>
            <person name="Kagawa T.F."/>
            <person name="Liu W."/>
            <person name="Song Y."/>
            <person name="Salvetti E."/>
            <person name="Wrobel A."/>
            <person name="Rasinkangas P."/>
            <person name="Parkhill J."/>
            <person name="Rea M.C."/>
            <person name="O'Sullivan O."/>
            <person name="Ritari J."/>
            <person name="Douillard F.P."/>
            <person name="Paul Ross R."/>
            <person name="Yang R."/>
            <person name="Briner A.E."/>
            <person name="Felis G.E."/>
            <person name="de Vos W.M."/>
            <person name="Barrangou R."/>
            <person name="Klaenhammer T.R."/>
            <person name="Caufield P.W."/>
            <person name="Cui Y."/>
            <person name="Zhang H."/>
            <person name="O'Toole P.W."/>
        </authorList>
    </citation>
    <scope>NUCLEOTIDE SEQUENCE [LARGE SCALE GENOMIC DNA]</scope>
    <source>
        <strain evidence="2 3">DSM 15353</strain>
    </source>
</reference>
<dbReference type="PANTHER" id="PTHR40044">
    <property type="entry name" value="INTEGRAL MEMBRANE PROTEIN-RELATED"/>
    <property type="match status" value="1"/>
</dbReference>
<evidence type="ECO:0000256" key="1">
    <source>
        <dbReference type="SAM" id="Phobius"/>
    </source>
</evidence>
<feature type="transmembrane region" description="Helical" evidence="1">
    <location>
        <begin position="145"/>
        <end position="164"/>
    </location>
</feature>
<feature type="transmembrane region" description="Helical" evidence="1">
    <location>
        <begin position="59"/>
        <end position="78"/>
    </location>
</feature>
<dbReference type="AlphaFoldDB" id="A0A0R2KDZ9"/>
<accession>A0A0R2KDZ9</accession>
<dbReference type="Pfam" id="PF06177">
    <property type="entry name" value="QueT"/>
    <property type="match status" value="1"/>
</dbReference>
<dbReference type="PATRIC" id="fig|89059.3.peg.955"/>
<name>A0A0R2KDZ9_9LACO</name>
<feature type="transmembrane region" description="Helical" evidence="1">
    <location>
        <begin position="121"/>
        <end position="138"/>
    </location>
</feature>
<dbReference type="PANTHER" id="PTHR40044:SF1">
    <property type="entry name" value="INTEGRAL MEMBRANE PROTEIN"/>
    <property type="match status" value="1"/>
</dbReference>
<evidence type="ECO:0000313" key="3">
    <source>
        <dbReference type="Proteomes" id="UP000051491"/>
    </source>
</evidence>
<evidence type="ECO:0000313" key="2">
    <source>
        <dbReference type="EMBL" id="KRN85596.1"/>
    </source>
</evidence>
<proteinExistence type="predicted"/>
<evidence type="ECO:0008006" key="4">
    <source>
        <dbReference type="Google" id="ProtNLM"/>
    </source>
</evidence>
<dbReference type="EMBL" id="JQBK01000021">
    <property type="protein sequence ID" value="KRN85596.1"/>
    <property type="molecule type" value="Genomic_DNA"/>
</dbReference>
<dbReference type="InterPro" id="IPR010387">
    <property type="entry name" value="QueT"/>
</dbReference>
<feature type="transmembrane region" description="Helical" evidence="1">
    <location>
        <begin position="176"/>
        <end position="200"/>
    </location>
</feature>
<dbReference type="Proteomes" id="UP000051491">
    <property type="component" value="Unassembled WGS sequence"/>
</dbReference>
<comment type="caution">
    <text evidence="2">The sequence shown here is derived from an EMBL/GenBank/DDBJ whole genome shotgun (WGS) entry which is preliminary data.</text>
</comment>
<keyword evidence="1" id="KW-0812">Transmembrane</keyword>
<feature type="transmembrane region" description="Helical" evidence="1">
    <location>
        <begin position="12"/>
        <end position="32"/>
    </location>
</feature>
<sequence>MKNKNFKGALHGWKIHLYLILVDISMIIKWWFVNIPPKKTRRFFVMEKSNQAVSEMTKTALIAALYVVLTVALIPLAYGPIQLRLSEMLNNLTVFNKRYIWAVTLGCLIANLWSSMGVVDVVFGTLGTLVMTSISWFLSRYTTSVPLKLTISVVICTLMSWSVALELHIMSQAPFWWTFLTVGIGEFIATALGAVVIYWISRHYGLTK</sequence>
<dbReference type="STRING" id="89059.LAC1533_0495"/>
<gene>
    <name evidence="2" type="ORF">IV43_GL000910</name>
</gene>
<keyword evidence="1" id="KW-0472">Membrane</keyword>
<protein>
    <recommendedName>
        <fullName evidence="4">QueT transporter family protein</fullName>
    </recommendedName>
</protein>